<dbReference type="Proteomes" id="UP000801864">
    <property type="component" value="Unassembled WGS sequence"/>
</dbReference>
<organism evidence="2 3">
    <name type="scientific">Trichoderma lentiforme</name>
    <dbReference type="NCBI Taxonomy" id="1567552"/>
    <lineage>
        <taxon>Eukaryota</taxon>
        <taxon>Fungi</taxon>
        <taxon>Dikarya</taxon>
        <taxon>Ascomycota</taxon>
        <taxon>Pezizomycotina</taxon>
        <taxon>Sordariomycetes</taxon>
        <taxon>Hypocreomycetidae</taxon>
        <taxon>Hypocreales</taxon>
        <taxon>Hypocreaceae</taxon>
        <taxon>Trichoderma</taxon>
    </lineage>
</organism>
<name>A0A9P4XMZ7_9HYPO</name>
<dbReference type="EMBL" id="QLNT01000003">
    <property type="protein sequence ID" value="KAF3075324.1"/>
    <property type="molecule type" value="Genomic_DNA"/>
</dbReference>
<keyword evidence="3" id="KW-1185">Reference proteome</keyword>
<proteinExistence type="predicted"/>
<feature type="compositionally biased region" description="Low complexity" evidence="1">
    <location>
        <begin position="1"/>
        <end position="16"/>
    </location>
</feature>
<dbReference type="AlphaFoldDB" id="A0A9P4XMZ7"/>
<evidence type="ECO:0000313" key="2">
    <source>
        <dbReference type="EMBL" id="KAF3075324.1"/>
    </source>
</evidence>
<feature type="region of interest" description="Disordered" evidence="1">
    <location>
        <begin position="1"/>
        <end position="45"/>
    </location>
</feature>
<evidence type="ECO:0000313" key="3">
    <source>
        <dbReference type="Proteomes" id="UP000801864"/>
    </source>
</evidence>
<comment type="caution">
    <text evidence="2">The sequence shown here is derived from an EMBL/GenBank/DDBJ whole genome shotgun (WGS) entry which is preliminary data.</text>
</comment>
<evidence type="ECO:0000256" key="1">
    <source>
        <dbReference type="SAM" id="MobiDB-lite"/>
    </source>
</evidence>
<protein>
    <submittedName>
        <fullName evidence="2">Uncharacterized protein</fullName>
    </submittedName>
</protein>
<reference evidence="2 3" key="1">
    <citation type="submission" date="2018-06" db="EMBL/GenBank/DDBJ databases">
        <title>Genome analysis of cellulolytic fungus Trichoderma lentiforme CFAM-422.</title>
        <authorList>
            <person name="Steindorff A.S."/>
            <person name="Formighieri E.F."/>
            <person name="Midorikawa G.E.O."/>
            <person name="Tamietti M.S."/>
            <person name="Ramos E.Z."/>
            <person name="Silva A.S."/>
            <person name="Bon E.P.S."/>
            <person name="Mendes T.D."/>
            <person name="Damaso M.C.T."/>
            <person name="Favaro L.C.L."/>
        </authorList>
    </citation>
    <scope>NUCLEOTIDE SEQUENCE [LARGE SCALE GENOMIC DNA]</scope>
    <source>
        <strain evidence="2 3">CFAM-422</strain>
    </source>
</reference>
<accession>A0A9P4XMZ7</accession>
<sequence length="264" mass="29256">MLSSSHIRASSRSSSSSEEDAPGDSYSHSHSSDPEGGDATQQLPAPAEVTNPSLRWHSGCALIIDDGFLGGQELGLPTDIRSRLMVHYALGHPAWLTFTIEFPRASEGEEEGFGTFYFIIPRRYQKPMPSSYHRIQVKFPLGKLVHAVKPIESALVKSLPERGSKFSVFEIDVKDGSDPVVIDFGLPFDNPGHPSDGWINNSQPIAGNNTLLDVLSQRTFRFVVDSPSEDIPKSFVLDYIPPSFNYPYGTDHSWDLGRYNRMLS</sequence>
<gene>
    <name evidence="2" type="ORF">CFAM422_002444</name>
</gene>